<feature type="domain" description="YCII-related" evidence="2">
    <location>
        <begin position="8"/>
        <end position="86"/>
    </location>
</feature>
<evidence type="ECO:0000259" key="2">
    <source>
        <dbReference type="Pfam" id="PF03795"/>
    </source>
</evidence>
<gene>
    <name evidence="3" type="ORF">AOC05_03695</name>
</gene>
<keyword evidence="4" id="KW-1185">Reference proteome</keyword>
<protein>
    <recommendedName>
        <fullName evidence="2">YCII-related domain-containing protein</fullName>
    </recommendedName>
</protein>
<dbReference type="PANTHER" id="PTHR37828">
    <property type="entry name" value="GSR2449 PROTEIN"/>
    <property type="match status" value="1"/>
</dbReference>
<dbReference type="Gene3D" id="3.30.70.1060">
    <property type="entry name" value="Dimeric alpha+beta barrel"/>
    <property type="match status" value="1"/>
</dbReference>
<evidence type="ECO:0000313" key="4">
    <source>
        <dbReference type="Proteomes" id="UP000062833"/>
    </source>
</evidence>
<dbReference type="PATRIC" id="fig|656366.3.peg.804"/>
<dbReference type="KEGG" id="aaq:AOC05_03695"/>
<reference evidence="4" key="1">
    <citation type="submission" date="2015-09" db="EMBL/GenBank/DDBJ databases">
        <title>Complete genome of Arthrobacter alpinus strain R3.8.</title>
        <authorList>
            <person name="See-Too W.S."/>
            <person name="Chan K.G."/>
        </authorList>
    </citation>
    <scope>NUCLEOTIDE SEQUENCE [LARGE SCALE GENOMIC DNA]</scope>
    <source>
        <strain evidence="4">R3.8</strain>
    </source>
</reference>
<dbReference type="OrthoDB" id="8968203at2"/>
<dbReference type="Pfam" id="PF03795">
    <property type="entry name" value="YCII"/>
    <property type="match status" value="1"/>
</dbReference>
<dbReference type="AlphaFoldDB" id="A0A0M4QVB3"/>
<dbReference type="Proteomes" id="UP000062833">
    <property type="component" value="Chromosome"/>
</dbReference>
<dbReference type="EMBL" id="CP012677">
    <property type="protein sequence ID" value="ALE91648.1"/>
    <property type="molecule type" value="Genomic_DNA"/>
</dbReference>
<dbReference type="InterPro" id="IPR005545">
    <property type="entry name" value="YCII"/>
</dbReference>
<dbReference type="InterPro" id="IPR011008">
    <property type="entry name" value="Dimeric_a/b-barrel"/>
</dbReference>
<dbReference type="PANTHER" id="PTHR37828:SF1">
    <property type="entry name" value="YCII-RELATED DOMAIN-CONTAINING PROTEIN"/>
    <property type="match status" value="1"/>
</dbReference>
<accession>A0A0M4QVB3</accession>
<dbReference type="SUPFAM" id="SSF54909">
    <property type="entry name" value="Dimeric alpha+beta barrel"/>
    <property type="match status" value="1"/>
</dbReference>
<dbReference type="RefSeq" id="WP_062005796.1">
    <property type="nucleotide sequence ID" value="NZ_CP012677.1"/>
</dbReference>
<evidence type="ECO:0000313" key="3">
    <source>
        <dbReference type="EMBL" id="ALE91648.1"/>
    </source>
</evidence>
<comment type="similarity">
    <text evidence="1">Belongs to the YciI family.</text>
</comment>
<proteinExistence type="inferred from homology"/>
<organism evidence="3 4">
    <name type="scientific">Arthrobacter alpinus</name>
    <dbReference type="NCBI Taxonomy" id="656366"/>
    <lineage>
        <taxon>Bacteria</taxon>
        <taxon>Bacillati</taxon>
        <taxon>Actinomycetota</taxon>
        <taxon>Actinomycetes</taxon>
        <taxon>Micrococcales</taxon>
        <taxon>Micrococcaceae</taxon>
        <taxon>Arthrobacter</taxon>
    </lineage>
</organism>
<name>A0A0M4QVB3_9MICC</name>
<evidence type="ECO:0000256" key="1">
    <source>
        <dbReference type="ARBA" id="ARBA00007689"/>
    </source>
</evidence>
<sequence length="97" mass="10406">MSIFAVEYVYGPEAEAERTEHRPAHRAWLVEQAAADVVLASGPYGDGAGALLIFQAPDEATLNEILKQDPMNLGGGVTGLKVSAWKPVIGQFSKYMS</sequence>